<dbReference type="PROSITE" id="PS50825">
    <property type="entry name" value="HYR"/>
    <property type="match status" value="1"/>
</dbReference>
<evidence type="ECO:0000313" key="5">
    <source>
        <dbReference type="WBParaSite" id="EVEC_0000112501-mRNA-1"/>
    </source>
</evidence>
<keyword evidence="1" id="KW-0677">Repeat</keyword>
<evidence type="ECO:0000259" key="2">
    <source>
        <dbReference type="PROSITE" id="PS50825"/>
    </source>
</evidence>
<organism evidence="5">
    <name type="scientific">Enterobius vermicularis</name>
    <name type="common">Human pinworm</name>
    <dbReference type="NCBI Taxonomy" id="51028"/>
    <lineage>
        <taxon>Eukaryota</taxon>
        <taxon>Metazoa</taxon>
        <taxon>Ecdysozoa</taxon>
        <taxon>Nematoda</taxon>
        <taxon>Chromadorea</taxon>
        <taxon>Rhabditida</taxon>
        <taxon>Spirurina</taxon>
        <taxon>Oxyuridomorpha</taxon>
        <taxon>Oxyuroidea</taxon>
        <taxon>Oxyuridae</taxon>
        <taxon>Enterobius</taxon>
    </lineage>
</organism>
<name>A0A0N4UUP4_ENTVE</name>
<dbReference type="EMBL" id="UXUI01007141">
    <property type="protein sequence ID" value="VDD85690.1"/>
    <property type="molecule type" value="Genomic_DNA"/>
</dbReference>
<dbReference type="OrthoDB" id="5870801at2759"/>
<dbReference type="AlphaFoldDB" id="A0A0N4UUP4"/>
<evidence type="ECO:0000256" key="1">
    <source>
        <dbReference type="ARBA" id="ARBA00022737"/>
    </source>
</evidence>
<keyword evidence="4" id="KW-1185">Reference proteome</keyword>
<feature type="domain" description="HYR" evidence="2">
    <location>
        <begin position="1"/>
        <end position="44"/>
    </location>
</feature>
<reference evidence="5" key="1">
    <citation type="submission" date="2017-02" db="UniProtKB">
        <authorList>
            <consortium name="WormBaseParasite"/>
        </authorList>
    </citation>
    <scope>IDENTIFICATION</scope>
</reference>
<reference evidence="3 4" key="2">
    <citation type="submission" date="2018-10" db="EMBL/GenBank/DDBJ databases">
        <authorList>
            <consortium name="Pathogen Informatics"/>
        </authorList>
    </citation>
    <scope>NUCLEOTIDE SEQUENCE [LARGE SCALE GENOMIC DNA]</scope>
</reference>
<dbReference type="WBParaSite" id="EVEC_0000112501-mRNA-1">
    <property type="protein sequence ID" value="EVEC_0000112501-mRNA-1"/>
    <property type="gene ID" value="EVEC_0000112501"/>
</dbReference>
<protein>
    <submittedName>
        <fullName evidence="5">HYR domain-containing protein</fullName>
    </submittedName>
</protein>
<sequence length="199" mass="22099">MTIIELLTVVVTIAVEKGNYQILYVARDDAGNIGLCQFEVTVSPRSCVNPGDPYNGNATIIEVEAEKRSASLIAFLNCAESHLFTEDVPEFFTCDGRWTRSSYGPYYHFPSCSAYKAPQQITYGLIELSEGCDYVEKAENDLRSAIIKASGGIDDFTICTEDDCHDALKISSTCEGRVKRDTTSTTNIRISYTVETWVR</sequence>
<dbReference type="Proteomes" id="UP000274131">
    <property type="component" value="Unassembled WGS sequence"/>
</dbReference>
<accession>A0A0N4UUP4</accession>
<dbReference type="STRING" id="51028.A0A0N4UUP4"/>
<gene>
    <name evidence="3" type="ORF">EVEC_LOCUS833</name>
</gene>
<dbReference type="InterPro" id="IPR003410">
    <property type="entry name" value="HYR_dom"/>
</dbReference>
<evidence type="ECO:0000313" key="3">
    <source>
        <dbReference type="EMBL" id="VDD85690.1"/>
    </source>
</evidence>
<evidence type="ECO:0000313" key="4">
    <source>
        <dbReference type="Proteomes" id="UP000274131"/>
    </source>
</evidence>
<proteinExistence type="predicted"/>